<organism evidence="5 6">
    <name type="scientific">Cryptosporidium muris (strain RN66)</name>
    <dbReference type="NCBI Taxonomy" id="441375"/>
    <lineage>
        <taxon>Eukaryota</taxon>
        <taxon>Sar</taxon>
        <taxon>Alveolata</taxon>
        <taxon>Apicomplexa</taxon>
        <taxon>Conoidasida</taxon>
        <taxon>Coccidia</taxon>
        <taxon>Eucoccidiorida</taxon>
        <taxon>Eimeriorina</taxon>
        <taxon>Cryptosporidiidae</taxon>
        <taxon>Cryptosporidium</taxon>
    </lineage>
</organism>
<evidence type="ECO:0000256" key="3">
    <source>
        <dbReference type="SAM" id="Coils"/>
    </source>
</evidence>
<reference evidence="5" key="1">
    <citation type="submission" date="2008-06" db="EMBL/GenBank/DDBJ databases">
        <authorList>
            <person name="Lorenzi H."/>
            <person name="Inman J."/>
            <person name="Miller J."/>
            <person name="Schobel S."/>
            <person name="Amedeo P."/>
            <person name="Caler E.V."/>
            <person name="da Silva J."/>
        </authorList>
    </citation>
    <scope>NUCLEOTIDE SEQUENCE [LARGE SCALE GENOMIC DNA]</scope>
    <source>
        <strain evidence="5">RN66</strain>
    </source>
</reference>
<evidence type="ECO:0000313" key="5">
    <source>
        <dbReference type="EMBL" id="EEA08512.1"/>
    </source>
</evidence>
<feature type="region of interest" description="Disordered" evidence="4">
    <location>
        <begin position="1"/>
        <end position="30"/>
    </location>
</feature>
<dbReference type="RefSeq" id="XP_002142861.1">
    <property type="nucleotide sequence ID" value="XM_002142825.1"/>
</dbReference>
<dbReference type="GeneID" id="6997918"/>
<dbReference type="InterPro" id="IPR032017">
    <property type="entry name" value="FAM76"/>
</dbReference>
<dbReference type="OrthoDB" id="3689at2759"/>
<dbReference type="EMBL" id="DS989740">
    <property type="protein sequence ID" value="EEA08512.1"/>
    <property type="molecule type" value="Genomic_DNA"/>
</dbReference>
<evidence type="ECO:0000256" key="4">
    <source>
        <dbReference type="SAM" id="MobiDB-lite"/>
    </source>
</evidence>
<keyword evidence="2 3" id="KW-0175">Coiled coil</keyword>
<evidence type="ECO:0000313" key="6">
    <source>
        <dbReference type="Proteomes" id="UP000001460"/>
    </source>
</evidence>
<accession>B6AJX1</accession>
<dbReference type="GO" id="GO:0016607">
    <property type="term" value="C:nuclear speck"/>
    <property type="evidence" value="ECO:0007669"/>
    <property type="project" value="TreeGrafter"/>
</dbReference>
<gene>
    <name evidence="5" type="ORF">CMU_003420</name>
</gene>
<sequence>MYQYREYSHDMSRSEPYPYNYSRNPRDTDYTRTRRFQQSDYYNNNNSYTQNFYNSRYSQYDRYSGTQSSRMLPTKEINRSDRWDRSGEKTTKVNMNTNEGNTLEDTSNVKVNTNNTAVSLSDNITQKNGDNQLSQVQAGVRVTKCSIKLENSSIFHSNGSDSIWLKIEKLDKRHICYDCQKEKWRDRVTPLCKECYRNLVKTSGDTSGKKECVHCKVEFLQHRILRKAYHVFKKVVCMDCCKNLCTYNTDPVRCHFCDCWSVWNSRSLCDRCTTNRESYGEPLPCDMCRRSCAFDRGADIRQKVDGRLLCFLCTMKYKKLKHQEEKKTLSTYRKAERSISHQRISDETSLTNSSMDYNNQSKDADDKVDWKIIAQEKEKLYEKAKQHVTELQNRELSMKVETGSIITQLKEEKKILEKDKAQLENRILSLNAQINDWELKLKTICDEKDKVIKNIKQEKKATNWGDGRFN</sequence>
<dbReference type="PANTHER" id="PTHR46176:SF1">
    <property type="entry name" value="LD21662P"/>
    <property type="match status" value="1"/>
</dbReference>
<dbReference type="VEuPathDB" id="CryptoDB:CMU_003420"/>
<feature type="compositionally biased region" description="Basic and acidic residues" evidence="4">
    <location>
        <begin position="1"/>
        <end position="13"/>
    </location>
</feature>
<evidence type="ECO:0000256" key="2">
    <source>
        <dbReference type="ARBA" id="ARBA00023054"/>
    </source>
</evidence>
<dbReference type="PANTHER" id="PTHR46176">
    <property type="entry name" value="LD21662P"/>
    <property type="match status" value="1"/>
</dbReference>
<dbReference type="Pfam" id="PF16046">
    <property type="entry name" value="FAM76"/>
    <property type="match status" value="1"/>
</dbReference>
<keyword evidence="6" id="KW-1185">Reference proteome</keyword>
<dbReference type="eggNOG" id="KOG3990">
    <property type="taxonomic scope" value="Eukaryota"/>
</dbReference>
<name>B6AJX1_CRYMR</name>
<dbReference type="Proteomes" id="UP000001460">
    <property type="component" value="Unassembled WGS sequence"/>
</dbReference>
<comment type="similarity">
    <text evidence="1">Belongs to the FAM76 family.</text>
</comment>
<protein>
    <submittedName>
        <fullName evidence="5">Uncharacterized protein</fullName>
    </submittedName>
</protein>
<feature type="coiled-coil region" evidence="3">
    <location>
        <begin position="374"/>
        <end position="440"/>
    </location>
</feature>
<evidence type="ECO:0000256" key="1">
    <source>
        <dbReference type="ARBA" id="ARBA00009097"/>
    </source>
</evidence>
<dbReference type="AlphaFoldDB" id="B6AJX1"/>
<proteinExistence type="inferred from homology"/>